<dbReference type="InterPro" id="IPR036390">
    <property type="entry name" value="WH_DNA-bd_sf"/>
</dbReference>
<dbReference type="CDD" id="cd07377">
    <property type="entry name" value="WHTH_GntR"/>
    <property type="match status" value="1"/>
</dbReference>
<sequence>MSTSLLATWKKELDNKGKYPAYKRIAELINENIESGKLQPQDKLPPMRDLAEALGINYSTASRAYSEAKKRGLIDTTTGAGSFIKGKVPAVKPSLAPYEMTMNLVIEPSIPTLLEELKDGALSSIASADLLSSIRYQDFGGSPETKQCFLGLIKRRVMNATLDRVVSCPGIHSGLVALVTQLCSNQQIICVDSLTYPGIKTIAAQLGKTLFSLERDSDGPLVNAFEDACKTHDVAALYINPTMQNPTSASISKSRREALADVALRFSIPIIEDDAYGLISHDSAPTFATLAPELTYYINGLSKCFGPGMRTGFILCPTHRKAEYTAGALRSLNVMENPIMHTIVCRWINEGTLDHMIQAIKREANARQVMIKETLKIHSVLMEENAFHFWIKLPKHLGWNPSDLATKLRSLGVNAVSSAAFATDNNPPQALRICFGGPSSRQHCQEQMTILSELLNQPAHLARVMY</sequence>
<feature type="domain" description="HTH gntR-type" evidence="6">
    <location>
        <begin position="19"/>
        <end position="87"/>
    </location>
</feature>
<dbReference type="GO" id="GO:0030170">
    <property type="term" value="F:pyridoxal phosphate binding"/>
    <property type="evidence" value="ECO:0007669"/>
    <property type="project" value="InterPro"/>
</dbReference>
<comment type="similarity">
    <text evidence="1">In the C-terminal section; belongs to the class-I pyridoxal-phosphate-dependent aminotransferase family.</text>
</comment>
<keyword evidence="5" id="KW-0804">Transcription</keyword>
<protein>
    <submittedName>
        <fullName evidence="7">GntR family transcriptional regulator</fullName>
    </submittedName>
</protein>
<dbReference type="InterPro" id="IPR015424">
    <property type="entry name" value="PyrdxlP-dep_Trfase"/>
</dbReference>
<dbReference type="CDD" id="cd00609">
    <property type="entry name" value="AAT_like"/>
    <property type="match status" value="1"/>
</dbReference>
<dbReference type="GO" id="GO:0003700">
    <property type="term" value="F:DNA-binding transcription factor activity"/>
    <property type="evidence" value="ECO:0007669"/>
    <property type="project" value="InterPro"/>
</dbReference>
<keyword evidence="4" id="KW-0238">DNA-binding</keyword>
<proteinExistence type="inferred from homology"/>
<evidence type="ECO:0000259" key="6">
    <source>
        <dbReference type="PROSITE" id="PS50949"/>
    </source>
</evidence>
<comment type="caution">
    <text evidence="7">The sequence shown here is derived from an EMBL/GenBank/DDBJ whole genome shotgun (WGS) entry which is preliminary data.</text>
</comment>
<reference evidence="7 8" key="1">
    <citation type="submission" date="2018-07" db="EMBL/GenBank/DDBJ databases">
        <title>Genomic Encyclopedia of Type Strains, Phase III (KMG-III): the genomes of soil and plant-associated and newly described type strains.</title>
        <authorList>
            <person name="Whitman W."/>
        </authorList>
    </citation>
    <scope>NUCLEOTIDE SEQUENCE [LARGE SCALE GENOMIC DNA]</scope>
    <source>
        <strain evidence="7 8">CECT 7731</strain>
    </source>
</reference>
<evidence type="ECO:0000313" key="8">
    <source>
        <dbReference type="Proteomes" id="UP000253506"/>
    </source>
</evidence>
<evidence type="ECO:0000256" key="1">
    <source>
        <dbReference type="ARBA" id="ARBA00005384"/>
    </source>
</evidence>
<dbReference type="InterPro" id="IPR004839">
    <property type="entry name" value="Aminotransferase_I/II_large"/>
</dbReference>
<dbReference type="SUPFAM" id="SSF53383">
    <property type="entry name" value="PLP-dependent transferases"/>
    <property type="match status" value="1"/>
</dbReference>
<dbReference type="InterPro" id="IPR015422">
    <property type="entry name" value="PyrdxlP-dep_Trfase_small"/>
</dbReference>
<evidence type="ECO:0000313" key="7">
    <source>
        <dbReference type="EMBL" id="RCW93040.1"/>
    </source>
</evidence>
<dbReference type="OrthoDB" id="9804020at2"/>
<dbReference type="SMART" id="SM00345">
    <property type="entry name" value="HTH_GNTR"/>
    <property type="match status" value="1"/>
</dbReference>
<dbReference type="Gene3D" id="1.10.10.10">
    <property type="entry name" value="Winged helix-like DNA-binding domain superfamily/Winged helix DNA-binding domain"/>
    <property type="match status" value="1"/>
</dbReference>
<dbReference type="InterPro" id="IPR036388">
    <property type="entry name" value="WH-like_DNA-bd_sf"/>
</dbReference>
<dbReference type="InterPro" id="IPR015421">
    <property type="entry name" value="PyrdxlP-dep_Trfase_major"/>
</dbReference>
<evidence type="ECO:0000256" key="2">
    <source>
        <dbReference type="ARBA" id="ARBA00022898"/>
    </source>
</evidence>
<keyword evidence="3" id="KW-0805">Transcription regulation</keyword>
<accession>A0A368ZHB2</accession>
<evidence type="ECO:0000256" key="5">
    <source>
        <dbReference type="ARBA" id="ARBA00023163"/>
    </source>
</evidence>
<dbReference type="Pfam" id="PF00155">
    <property type="entry name" value="Aminotran_1_2"/>
    <property type="match status" value="1"/>
</dbReference>
<dbReference type="AlphaFoldDB" id="A0A368ZHB2"/>
<dbReference type="PANTHER" id="PTHR46577:SF1">
    <property type="entry name" value="HTH-TYPE TRANSCRIPTIONAL REGULATORY PROTEIN GABR"/>
    <property type="match status" value="1"/>
</dbReference>
<dbReference type="SUPFAM" id="SSF46785">
    <property type="entry name" value="Winged helix' DNA-binding domain"/>
    <property type="match status" value="1"/>
</dbReference>
<name>A0A368ZHB2_9GAMM</name>
<dbReference type="Gene3D" id="3.90.1150.10">
    <property type="entry name" value="Aspartate Aminotransferase, domain 1"/>
    <property type="match status" value="1"/>
</dbReference>
<dbReference type="InterPro" id="IPR051446">
    <property type="entry name" value="HTH_trans_reg/aminotransferase"/>
</dbReference>
<keyword evidence="2" id="KW-0663">Pyridoxal phosphate</keyword>
<dbReference type="GO" id="GO:0003677">
    <property type="term" value="F:DNA binding"/>
    <property type="evidence" value="ECO:0007669"/>
    <property type="project" value="UniProtKB-KW"/>
</dbReference>
<gene>
    <name evidence="7" type="ORF">DFP77_1521</name>
</gene>
<evidence type="ECO:0000256" key="3">
    <source>
        <dbReference type="ARBA" id="ARBA00023015"/>
    </source>
</evidence>
<dbReference type="Pfam" id="PF00392">
    <property type="entry name" value="GntR"/>
    <property type="match status" value="1"/>
</dbReference>
<dbReference type="Gene3D" id="3.40.640.10">
    <property type="entry name" value="Type I PLP-dependent aspartate aminotransferase-like (Major domain)"/>
    <property type="match status" value="1"/>
</dbReference>
<dbReference type="PROSITE" id="PS50949">
    <property type="entry name" value="HTH_GNTR"/>
    <property type="match status" value="1"/>
</dbReference>
<organism evidence="7 8">
    <name type="scientific">Marinomonas foliarum</name>
    <dbReference type="NCBI Taxonomy" id="491950"/>
    <lineage>
        <taxon>Bacteria</taxon>
        <taxon>Pseudomonadati</taxon>
        <taxon>Pseudomonadota</taxon>
        <taxon>Gammaproteobacteria</taxon>
        <taxon>Oceanospirillales</taxon>
        <taxon>Oceanospirillaceae</taxon>
        <taxon>Marinomonas</taxon>
    </lineage>
</organism>
<dbReference type="PANTHER" id="PTHR46577">
    <property type="entry name" value="HTH-TYPE TRANSCRIPTIONAL REGULATORY PROTEIN GABR"/>
    <property type="match status" value="1"/>
</dbReference>
<dbReference type="RefSeq" id="WP_100188202.1">
    <property type="nucleotide sequence ID" value="NZ_QPJQ01000052.1"/>
</dbReference>
<dbReference type="InterPro" id="IPR000524">
    <property type="entry name" value="Tscrpt_reg_HTH_GntR"/>
</dbReference>
<dbReference type="Proteomes" id="UP000253506">
    <property type="component" value="Unassembled WGS sequence"/>
</dbReference>
<evidence type="ECO:0000256" key="4">
    <source>
        <dbReference type="ARBA" id="ARBA00023125"/>
    </source>
</evidence>
<dbReference type="EMBL" id="QPJQ01000052">
    <property type="protein sequence ID" value="RCW93040.1"/>
    <property type="molecule type" value="Genomic_DNA"/>
</dbReference>